<accession>A0ABQ8AX60</accession>
<sequence length="76" mass="8534">MDNVVINCVAYETLAHVFQDLWNSTDANVVSCVLQFWKVGRLKNITNIDGFSKIIYEPNDVLDCIPGVLKTLFTAV</sequence>
<feature type="non-terminal residue" evidence="1">
    <location>
        <position position="76"/>
    </location>
</feature>
<comment type="caution">
    <text evidence="1">The sequence shown here is derived from an EMBL/GenBank/DDBJ whole genome shotgun (WGS) entry which is preliminary data.</text>
</comment>
<protein>
    <submittedName>
        <fullName evidence="1">Uncharacterized protein</fullName>
    </submittedName>
</protein>
<keyword evidence="2" id="KW-1185">Reference proteome</keyword>
<evidence type="ECO:0000313" key="1">
    <source>
        <dbReference type="EMBL" id="KAH0897135.1"/>
    </source>
</evidence>
<evidence type="ECO:0000313" key="2">
    <source>
        <dbReference type="Proteomes" id="UP000824890"/>
    </source>
</evidence>
<dbReference type="Proteomes" id="UP000824890">
    <property type="component" value="Unassembled WGS sequence"/>
</dbReference>
<name>A0ABQ8AX60_BRANA</name>
<dbReference type="EMBL" id="JAGKQM010000012">
    <property type="protein sequence ID" value="KAH0897135.1"/>
    <property type="molecule type" value="Genomic_DNA"/>
</dbReference>
<organism evidence="1 2">
    <name type="scientific">Brassica napus</name>
    <name type="common">Rape</name>
    <dbReference type="NCBI Taxonomy" id="3708"/>
    <lineage>
        <taxon>Eukaryota</taxon>
        <taxon>Viridiplantae</taxon>
        <taxon>Streptophyta</taxon>
        <taxon>Embryophyta</taxon>
        <taxon>Tracheophyta</taxon>
        <taxon>Spermatophyta</taxon>
        <taxon>Magnoliopsida</taxon>
        <taxon>eudicotyledons</taxon>
        <taxon>Gunneridae</taxon>
        <taxon>Pentapetalae</taxon>
        <taxon>rosids</taxon>
        <taxon>malvids</taxon>
        <taxon>Brassicales</taxon>
        <taxon>Brassicaceae</taxon>
        <taxon>Brassiceae</taxon>
        <taxon>Brassica</taxon>
    </lineage>
</organism>
<reference evidence="1 2" key="1">
    <citation type="submission" date="2021-05" db="EMBL/GenBank/DDBJ databases">
        <title>Genome Assembly of Synthetic Allotetraploid Brassica napus Reveals Homoeologous Exchanges between Subgenomes.</title>
        <authorList>
            <person name="Davis J.T."/>
        </authorList>
    </citation>
    <scope>NUCLEOTIDE SEQUENCE [LARGE SCALE GENOMIC DNA]</scope>
    <source>
        <strain evidence="2">cv. Da-Ae</strain>
        <tissue evidence="1">Seedling</tissue>
    </source>
</reference>
<gene>
    <name evidence="1" type="ORF">HID58_046703</name>
</gene>
<proteinExistence type="predicted"/>